<evidence type="ECO:0000313" key="3">
    <source>
        <dbReference type="Proteomes" id="UP000298416"/>
    </source>
</evidence>
<evidence type="ECO:0000256" key="1">
    <source>
        <dbReference type="SAM" id="MobiDB-lite"/>
    </source>
</evidence>
<evidence type="ECO:0000313" key="2">
    <source>
        <dbReference type="EMBL" id="KAG6421560.1"/>
    </source>
</evidence>
<reference evidence="2" key="1">
    <citation type="submission" date="2018-01" db="EMBL/GenBank/DDBJ databases">
        <authorList>
            <person name="Mao J.F."/>
        </authorList>
    </citation>
    <scope>NUCLEOTIDE SEQUENCE</scope>
    <source>
        <strain evidence="2">Huo1</strain>
        <tissue evidence="2">Leaf</tissue>
    </source>
</reference>
<dbReference type="Proteomes" id="UP000298416">
    <property type="component" value="Unassembled WGS sequence"/>
</dbReference>
<feature type="compositionally biased region" description="Basic and acidic residues" evidence="1">
    <location>
        <begin position="131"/>
        <end position="140"/>
    </location>
</feature>
<protein>
    <submittedName>
        <fullName evidence="2">Uncharacterized protein</fullName>
    </submittedName>
</protein>
<dbReference type="AlphaFoldDB" id="A0A8X8XW53"/>
<organism evidence="2">
    <name type="scientific">Salvia splendens</name>
    <name type="common">Scarlet sage</name>
    <dbReference type="NCBI Taxonomy" id="180675"/>
    <lineage>
        <taxon>Eukaryota</taxon>
        <taxon>Viridiplantae</taxon>
        <taxon>Streptophyta</taxon>
        <taxon>Embryophyta</taxon>
        <taxon>Tracheophyta</taxon>
        <taxon>Spermatophyta</taxon>
        <taxon>Magnoliopsida</taxon>
        <taxon>eudicotyledons</taxon>
        <taxon>Gunneridae</taxon>
        <taxon>Pentapetalae</taxon>
        <taxon>asterids</taxon>
        <taxon>lamiids</taxon>
        <taxon>Lamiales</taxon>
        <taxon>Lamiaceae</taxon>
        <taxon>Nepetoideae</taxon>
        <taxon>Mentheae</taxon>
        <taxon>Salviinae</taxon>
        <taxon>Salvia</taxon>
        <taxon>Salvia subgen. Calosphace</taxon>
        <taxon>core Calosphace</taxon>
    </lineage>
</organism>
<name>A0A8X8XW53_SALSN</name>
<gene>
    <name evidence="2" type="ORF">SASPL_118117</name>
</gene>
<reference evidence="2" key="2">
    <citation type="submission" date="2020-08" db="EMBL/GenBank/DDBJ databases">
        <title>Plant Genome Project.</title>
        <authorList>
            <person name="Zhang R.-G."/>
        </authorList>
    </citation>
    <scope>NUCLEOTIDE SEQUENCE</scope>
    <source>
        <strain evidence="2">Huo1</strain>
        <tissue evidence="2">Leaf</tissue>
    </source>
</reference>
<keyword evidence="3" id="KW-1185">Reference proteome</keyword>
<proteinExistence type="predicted"/>
<comment type="caution">
    <text evidence="2">The sequence shown here is derived from an EMBL/GenBank/DDBJ whole genome shotgun (WGS) entry which is preliminary data.</text>
</comment>
<feature type="region of interest" description="Disordered" evidence="1">
    <location>
        <begin position="122"/>
        <end position="164"/>
    </location>
</feature>
<sequence>MESPYSYRDEQQGGCYEKCYSPNQGGSYYDPGYFDYYANESFETCADMEEQTRSKWDELLEIRITEVEENKKVTNLGELEYNMGILATTIGSKHTLGTLPSLPGINPKGKCHAVQLRSVTTYQPPQAADLGRGRKEKEQEPTGDSPADDHLQRPATHAHSGPEGYQECSVIQVVTDCVGEVEVTSHQTQDPVESCLIKSFTPTTDLSTCEANVYVMIAELEVLPERIPQKGGIVTLLAPDGTLFQAKGHRVKKCYSLDKVMEEDVTLEEPPKE</sequence>
<accession>A0A8X8XW53</accession>
<dbReference type="EMBL" id="PNBA02000006">
    <property type="protein sequence ID" value="KAG6421560.1"/>
    <property type="molecule type" value="Genomic_DNA"/>
</dbReference>